<dbReference type="EMBL" id="JACHIP010000051">
    <property type="protein sequence ID" value="MBB5061533.1"/>
    <property type="molecule type" value="Genomic_DNA"/>
</dbReference>
<feature type="signal peptide" evidence="1">
    <location>
        <begin position="1"/>
        <end position="26"/>
    </location>
</feature>
<evidence type="ECO:0000256" key="1">
    <source>
        <dbReference type="SAM" id="SignalP"/>
    </source>
</evidence>
<proteinExistence type="predicted"/>
<name>A0A7W8E6T6_9BACT</name>
<organism evidence="2 3">
    <name type="scientific">Granulicella aggregans</name>
    <dbReference type="NCBI Taxonomy" id="474949"/>
    <lineage>
        <taxon>Bacteria</taxon>
        <taxon>Pseudomonadati</taxon>
        <taxon>Acidobacteriota</taxon>
        <taxon>Terriglobia</taxon>
        <taxon>Terriglobales</taxon>
        <taxon>Acidobacteriaceae</taxon>
        <taxon>Granulicella</taxon>
    </lineage>
</organism>
<comment type="caution">
    <text evidence="2">The sequence shown here is derived from an EMBL/GenBank/DDBJ whole genome shotgun (WGS) entry which is preliminary data.</text>
</comment>
<feature type="chain" id="PRO_5030813110" evidence="1">
    <location>
        <begin position="27"/>
        <end position="213"/>
    </location>
</feature>
<evidence type="ECO:0000313" key="2">
    <source>
        <dbReference type="EMBL" id="MBB5061533.1"/>
    </source>
</evidence>
<dbReference type="Proteomes" id="UP000540989">
    <property type="component" value="Unassembled WGS sequence"/>
</dbReference>
<accession>A0A7W8E6T6</accession>
<dbReference type="RefSeq" id="WP_184224450.1">
    <property type="nucleotide sequence ID" value="NZ_JACHIP010000051.1"/>
</dbReference>
<sequence>MKFSSRLMACSFVIMMLLTFASSALVAQCGGPLKYSSFSSQANSAPRFTLAGWPENGDSRWGDERDEHGFEPIVGLWHVDMEDTSKGYADKGYAAWHSDNTEFFNSTKAPGTGAVCQGVWEKIGRSTYQLNHFALGYNGTVAPNDQGITVPTETEPAQIVHIREIVTVSPNHKRFKGTFSVEVYSYVGHNLLVSFHGPITAERVTIDSPLSSQ</sequence>
<protein>
    <submittedName>
        <fullName evidence="2">Uncharacterized protein</fullName>
    </submittedName>
</protein>
<evidence type="ECO:0000313" key="3">
    <source>
        <dbReference type="Proteomes" id="UP000540989"/>
    </source>
</evidence>
<keyword evidence="1" id="KW-0732">Signal</keyword>
<gene>
    <name evidence="2" type="ORF">HDF16_006269</name>
</gene>
<reference evidence="2 3" key="1">
    <citation type="submission" date="2020-08" db="EMBL/GenBank/DDBJ databases">
        <title>Genomic Encyclopedia of Type Strains, Phase IV (KMG-V): Genome sequencing to study the core and pangenomes of soil and plant-associated prokaryotes.</title>
        <authorList>
            <person name="Whitman W."/>
        </authorList>
    </citation>
    <scope>NUCLEOTIDE SEQUENCE [LARGE SCALE GENOMIC DNA]</scope>
    <source>
        <strain evidence="2 3">M8UP14</strain>
    </source>
</reference>
<dbReference type="AlphaFoldDB" id="A0A7W8E6T6"/>
<keyword evidence="3" id="KW-1185">Reference proteome</keyword>